<reference evidence="3" key="2">
    <citation type="submission" date="2021-08" db="EMBL/GenBank/DDBJ databases">
        <authorList>
            <person name="Tani A."/>
            <person name="Ola A."/>
            <person name="Ogura Y."/>
            <person name="Katsura K."/>
            <person name="Hayashi T."/>
        </authorList>
    </citation>
    <scope>NUCLEOTIDE SEQUENCE</scope>
    <source>
        <strain evidence="3">DSM 17168</strain>
    </source>
</reference>
<evidence type="ECO:0000256" key="1">
    <source>
        <dbReference type="SAM" id="MobiDB-lite"/>
    </source>
</evidence>
<dbReference type="RefSeq" id="WP_238241726.1">
    <property type="nucleotide sequence ID" value="NZ_BPQQ01000116.1"/>
</dbReference>
<feature type="domain" description="NAD-dependent epimerase/dehydratase" evidence="2">
    <location>
        <begin position="6"/>
        <end position="226"/>
    </location>
</feature>
<accession>A0ABQ4SPD4</accession>
<feature type="region of interest" description="Disordered" evidence="1">
    <location>
        <begin position="324"/>
        <end position="361"/>
    </location>
</feature>
<protein>
    <submittedName>
        <fullName evidence="3">Aurachin B dehydrogenase</fullName>
    </submittedName>
</protein>
<dbReference type="InterPro" id="IPR051783">
    <property type="entry name" value="NAD(P)-dependent_oxidoreduct"/>
</dbReference>
<evidence type="ECO:0000313" key="3">
    <source>
        <dbReference type="EMBL" id="GJE04369.1"/>
    </source>
</evidence>
<dbReference type="PANTHER" id="PTHR48079">
    <property type="entry name" value="PROTEIN YEEZ"/>
    <property type="match status" value="1"/>
</dbReference>
<dbReference type="InterPro" id="IPR036291">
    <property type="entry name" value="NAD(P)-bd_dom_sf"/>
</dbReference>
<name>A0ABQ4SPD4_9HYPH</name>
<organism evidence="3 4">
    <name type="scientific">Methylobacterium isbiliense</name>
    <dbReference type="NCBI Taxonomy" id="315478"/>
    <lineage>
        <taxon>Bacteria</taxon>
        <taxon>Pseudomonadati</taxon>
        <taxon>Pseudomonadota</taxon>
        <taxon>Alphaproteobacteria</taxon>
        <taxon>Hyphomicrobiales</taxon>
        <taxon>Methylobacteriaceae</taxon>
        <taxon>Methylobacterium</taxon>
    </lineage>
</organism>
<evidence type="ECO:0000259" key="2">
    <source>
        <dbReference type="Pfam" id="PF01370"/>
    </source>
</evidence>
<evidence type="ECO:0000313" key="4">
    <source>
        <dbReference type="Proteomes" id="UP001055153"/>
    </source>
</evidence>
<dbReference type="InterPro" id="IPR001509">
    <property type="entry name" value="Epimerase_deHydtase"/>
</dbReference>
<comment type="caution">
    <text evidence="3">The sequence shown here is derived from an EMBL/GenBank/DDBJ whole genome shotgun (WGS) entry which is preliminary data.</text>
</comment>
<dbReference type="SUPFAM" id="SSF51735">
    <property type="entry name" value="NAD(P)-binding Rossmann-fold domains"/>
    <property type="match status" value="1"/>
</dbReference>
<reference evidence="3" key="1">
    <citation type="journal article" date="2021" name="Front. Microbiol.">
        <title>Comprehensive Comparative Genomics and Phenotyping of Methylobacterium Species.</title>
        <authorList>
            <person name="Alessa O."/>
            <person name="Ogura Y."/>
            <person name="Fujitani Y."/>
            <person name="Takami H."/>
            <person name="Hayashi T."/>
            <person name="Sahin N."/>
            <person name="Tani A."/>
        </authorList>
    </citation>
    <scope>NUCLEOTIDE SEQUENCE</scope>
    <source>
        <strain evidence="3">DSM 17168</strain>
    </source>
</reference>
<gene>
    <name evidence="3" type="primary">auaH_2</name>
    <name evidence="3" type="ORF">GMJLKIPL_6330</name>
</gene>
<dbReference type="Pfam" id="PF01370">
    <property type="entry name" value="Epimerase"/>
    <property type="match status" value="1"/>
</dbReference>
<proteinExistence type="predicted"/>
<dbReference type="EMBL" id="BPQQ01000116">
    <property type="protein sequence ID" value="GJE04369.1"/>
    <property type="molecule type" value="Genomic_DNA"/>
</dbReference>
<dbReference type="Gene3D" id="3.40.50.720">
    <property type="entry name" value="NAD(P)-binding Rossmann-like Domain"/>
    <property type="match status" value="1"/>
</dbReference>
<sequence>MTPIDLVTGGCGFIGRHLVDELLRSGRCVRVLDCGDPYDLPACIDLRRGSILDDVALTSAMDGVARIYHLAGIAHLWCPDRRAFARVNTLGTERVLAHAPRGARVVHCSTETLLTARQGGSPMHGDARPRPERMPGPYTRSKALAERAALAAAQAGQDVVIASPAVPIGPGDWNMTPPSAMLSLFLGGTAPAFLDCTLNLVDVRDAAEGIRLAGERGHAGQRYLLGGETLRLRQLLVRLTQVTGRPMPRVALPGGIALAAATISEWLADHLTGRPPVATREGVRLALRSAPVDDGRSRRELGYRPRPIDEALALAVAWLAGTAEQDALRHPTPPRPAASPGRRGTAASGEAGLSGAAADQR</sequence>
<dbReference type="PANTHER" id="PTHR48079:SF6">
    <property type="entry name" value="NAD(P)-BINDING DOMAIN-CONTAINING PROTEIN-RELATED"/>
    <property type="match status" value="1"/>
</dbReference>
<feature type="region of interest" description="Disordered" evidence="1">
    <location>
        <begin position="117"/>
        <end position="138"/>
    </location>
</feature>
<keyword evidence="4" id="KW-1185">Reference proteome</keyword>
<dbReference type="Proteomes" id="UP001055153">
    <property type="component" value="Unassembled WGS sequence"/>
</dbReference>
<feature type="compositionally biased region" description="Low complexity" evidence="1">
    <location>
        <begin position="338"/>
        <end position="361"/>
    </location>
</feature>